<gene>
    <name evidence="1" type="ORF">MicloDRAFT_00051450</name>
</gene>
<dbReference type="EMBL" id="JH660646">
    <property type="protein sequence ID" value="EIM26187.1"/>
    <property type="molecule type" value="Genomic_DNA"/>
</dbReference>
<evidence type="ECO:0000313" key="2">
    <source>
        <dbReference type="Proteomes" id="UP000003947"/>
    </source>
</evidence>
<organism evidence="1 2">
    <name type="scientific">Microvirga lotononidis</name>
    <dbReference type="NCBI Taxonomy" id="864069"/>
    <lineage>
        <taxon>Bacteria</taxon>
        <taxon>Pseudomonadati</taxon>
        <taxon>Pseudomonadota</taxon>
        <taxon>Alphaproteobacteria</taxon>
        <taxon>Hyphomicrobiales</taxon>
        <taxon>Methylobacteriaceae</taxon>
        <taxon>Microvirga</taxon>
    </lineage>
</organism>
<dbReference type="HOGENOM" id="CLU_1775307_0_0_5"/>
<dbReference type="OrthoDB" id="8077877at2"/>
<dbReference type="PATRIC" id="fig|864069.3.peg.5535"/>
<keyword evidence="2" id="KW-1185">Reference proteome</keyword>
<reference evidence="1 2" key="1">
    <citation type="submission" date="2012-02" db="EMBL/GenBank/DDBJ databases">
        <title>Improved High-Quality Draft sequence of Microvirga sp. WSM3557.</title>
        <authorList>
            <consortium name="US DOE Joint Genome Institute"/>
            <person name="Lucas S."/>
            <person name="Han J."/>
            <person name="Lapidus A."/>
            <person name="Cheng J.-F."/>
            <person name="Goodwin L."/>
            <person name="Pitluck S."/>
            <person name="Peters L."/>
            <person name="Zhang X."/>
            <person name="Detter J.C."/>
            <person name="Han C."/>
            <person name="Tapia R."/>
            <person name="Land M."/>
            <person name="Hauser L."/>
            <person name="Kyrpides N."/>
            <person name="Ivanova N."/>
            <person name="Pagani I."/>
            <person name="Brau L."/>
            <person name="Yates R."/>
            <person name="O'Hara G."/>
            <person name="Rui T."/>
            <person name="Howieson J."/>
            <person name="Reeve W."/>
            <person name="Woyke T."/>
        </authorList>
    </citation>
    <scope>NUCLEOTIDE SEQUENCE [LARGE SCALE GENOMIC DNA]</scope>
    <source>
        <strain evidence="1 2">WSM3557</strain>
    </source>
</reference>
<dbReference type="AlphaFoldDB" id="I4YQE5"/>
<protein>
    <submittedName>
        <fullName evidence="1">Uncharacterized protein</fullName>
    </submittedName>
</protein>
<evidence type="ECO:0000313" key="1">
    <source>
        <dbReference type="EMBL" id="EIM26187.1"/>
    </source>
</evidence>
<sequence>MDTLEQFTVLSGIRIQLRAQAIACKTAFARDLHERLAQHLAYICKKLRLEIAGAARFGNDDEGAFGWEGPDEIHLIDALYIDHGSREYQINGEDWYSLDGDGEPIASPATAEQTEGLDRFIEELAQYGVLVTANYVFIPCEEQVAA</sequence>
<dbReference type="Proteomes" id="UP000003947">
    <property type="component" value="Unassembled WGS sequence"/>
</dbReference>
<proteinExistence type="predicted"/>
<dbReference type="RefSeq" id="WP_009492166.1">
    <property type="nucleotide sequence ID" value="NZ_CP141050.1"/>
</dbReference>
<dbReference type="STRING" id="864069.MicloDRAFT_00051450"/>
<accession>I4YQE5</accession>
<name>I4YQE5_9HYPH</name>